<reference evidence="1" key="1">
    <citation type="submission" date="2022-11" db="EMBL/GenBank/DDBJ databases">
        <authorList>
            <person name="Hyden B.L."/>
            <person name="Feng K."/>
            <person name="Yates T."/>
            <person name="Jawdy S."/>
            <person name="Smart L.B."/>
            <person name="Muchero W."/>
        </authorList>
    </citation>
    <scope>NUCLEOTIDE SEQUENCE</scope>
    <source>
        <tissue evidence="1">Shoot tip</tissue>
    </source>
</reference>
<organism evidence="1 2">
    <name type="scientific">Salix purpurea</name>
    <name type="common">Purple osier willow</name>
    <dbReference type="NCBI Taxonomy" id="77065"/>
    <lineage>
        <taxon>Eukaryota</taxon>
        <taxon>Viridiplantae</taxon>
        <taxon>Streptophyta</taxon>
        <taxon>Embryophyta</taxon>
        <taxon>Tracheophyta</taxon>
        <taxon>Spermatophyta</taxon>
        <taxon>Magnoliopsida</taxon>
        <taxon>eudicotyledons</taxon>
        <taxon>Gunneridae</taxon>
        <taxon>Pentapetalae</taxon>
        <taxon>rosids</taxon>
        <taxon>fabids</taxon>
        <taxon>Malpighiales</taxon>
        <taxon>Salicaceae</taxon>
        <taxon>Saliceae</taxon>
        <taxon>Salix</taxon>
    </lineage>
</organism>
<protein>
    <submittedName>
        <fullName evidence="1">Uncharacterized protein</fullName>
    </submittedName>
</protein>
<comment type="caution">
    <text evidence="1">The sequence shown here is derived from an EMBL/GenBank/DDBJ whole genome shotgun (WGS) entry which is preliminary data.</text>
</comment>
<dbReference type="AlphaFoldDB" id="A0A9Q0TV07"/>
<name>A0A9Q0TV07_SALPP</name>
<proteinExistence type="predicted"/>
<accession>A0A9Q0TV07</accession>
<reference evidence="1" key="2">
    <citation type="journal article" date="2023" name="Int. J. Mol. Sci.">
        <title>De Novo Assembly and Annotation of 11 Diverse Shrub Willow (Salix) Genomes Reveals Novel Gene Organization in Sex-Linked Regions.</title>
        <authorList>
            <person name="Hyden B."/>
            <person name="Feng K."/>
            <person name="Yates T.B."/>
            <person name="Jawdy S."/>
            <person name="Cereghino C."/>
            <person name="Smart L.B."/>
            <person name="Muchero W."/>
        </authorList>
    </citation>
    <scope>NUCLEOTIDE SEQUENCE</scope>
    <source>
        <tissue evidence="1">Shoot tip</tissue>
    </source>
</reference>
<dbReference type="Proteomes" id="UP001151532">
    <property type="component" value="Chromosome 10"/>
</dbReference>
<evidence type="ECO:0000313" key="1">
    <source>
        <dbReference type="EMBL" id="KAJ6718291.1"/>
    </source>
</evidence>
<dbReference type="EMBL" id="JAPFFK010000014">
    <property type="protein sequence ID" value="KAJ6718291.1"/>
    <property type="molecule type" value="Genomic_DNA"/>
</dbReference>
<gene>
    <name evidence="1" type="ORF">OIU79_006244</name>
</gene>
<sequence length="115" mass="13549">MGTSIALQFQWMDMLAEMKKVSYKLYPNTAWSVEVEKKTLWRELCEFTKMLLPGTAKECLCNLLFWMQCGRKLLLLLLLAIPPVSSDIFLHHMIRTEVWNSFRMFGHAENHILIE</sequence>
<evidence type="ECO:0000313" key="2">
    <source>
        <dbReference type="Proteomes" id="UP001151532"/>
    </source>
</evidence>
<keyword evidence="2" id="KW-1185">Reference proteome</keyword>